<dbReference type="InterPro" id="IPR032820">
    <property type="entry name" value="ATPase_put"/>
</dbReference>
<evidence type="ECO:0000313" key="3">
    <source>
        <dbReference type="Proteomes" id="UP000319783"/>
    </source>
</evidence>
<sequence>MPLVKKDNNGKDNETYRVIGLVGSFGFTTAGVIAGGYFLGGYLDKRFDTSPWFMMSFIILGVIGSFIEFFKLVKKLLEENNKNHDNRG</sequence>
<dbReference type="Pfam" id="PF09527">
    <property type="entry name" value="ATPase_gene1"/>
    <property type="match status" value="1"/>
</dbReference>
<gene>
    <name evidence="2" type="ORF">JETT_0318</name>
</gene>
<reference evidence="2 3" key="1">
    <citation type="submission" date="2019-04" db="EMBL/GenBank/DDBJ databases">
        <title>Genome of a novel bacterium Candidatus Jettenia ecosi reconstructed from metagenome of an anammox bioreactor.</title>
        <authorList>
            <person name="Mardanov A.V."/>
            <person name="Beletsky A.V."/>
            <person name="Ravin N.V."/>
            <person name="Botchkova E.A."/>
            <person name="Litti Y.V."/>
            <person name="Nozhevnikova A.N."/>
        </authorList>
    </citation>
    <scope>NUCLEOTIDE SEQUENCE [LARGE SCALE GENOMIC DNA]</scope>
    <source>
        <strain evidence="2">J2</strain>
    </source>
</reference>
<evidence type="ECO:0008006" key="4">
    <source>
        <dbReference type="Google" id="ProtNLM"/>
    </source>
</evidence>
<dbReference type="Proteomes" id="UP000319783">
    <property type="component" value="Unassembled WGS sequence"/>
</dbReference>
<organism evidence="2 3">
    <name type="scientific">Candidatus Jettenia ecosi</name>
    <dbReference type="NCBI Taxonomy" id="2494326"/>
    <lineage>
        <taxon>Bacteria</taxon>
        <taxon>Pseudomonadati</taxon>
        <taxon>Planctomycetota</taxon>
        <taxon>Candidatus Brocadiia</taxon>
        <taxon>Candidatus Brocadiales</taxon>
        <taxon>Candidatus Brocadiaceae</taxon>
        <taxon>Candidatus Jettenia</taxon>
    </lineage>
</organism>
<name>A0A533QEX4_9BACT</name>
<accession>A0A533QEX4</accession>
<comment type="caution">
    <text evidence="2">The sequence shown here is derived from an EMBL/GenBank/DDBJ whole genome shotgun (WGS) entry which is preliminary data.</text>
</comment>
<dbReference type="AlphaFoldDB" id="A0A533QEX4"/>
<keyword evidence="1" id="KW-0812">Transmembrane</keyword>
<feature type="transmembrane region" description="Helical" evidence="1">
    <location>
        <begin position="52"/>
        <end position="73"/>
    </location>
</feature>
<feature type="transmembrane region" description="Helical" evidence="1">
    <location>
        <begin position="21"/>
        <end position="40"/>
    </location>
</feature>
<proteinExistence type="predicted"/>
<keyword evidence="1" id="KW-0472">Membrane</keyword>
<keyword evidence="1" id="KW-1133">Transmembrane helix</keyword>
<protein>
    <recommendedName>
        <fullName evidence="4">ATP synthase protein I</fullName>
    </recommendedName>
</protein>
<dbReference type="EMBL" id="SULG01000004">
    <property type="protein sequence ID" value="TLD43313.1"/>
    <property type="molecule type" value="Genomic_DNA"/>
</dbReference>
<evidence type="ECO:0000313" key="2">
    <source>
        <dbReference type="EMBL" id="TLD43313.1"/>
    </source>
</evidence>
<evidence type="ECO:0000256" key="1">
    <source>
        <dbReference type="SAM" id="Phobius"/>
    </source>
</evidence>